<reference evidence="6" key="1">
    <citation type="submission" date="2010-05" db="EMBL/GenBank/DDBJ databases">
        <title>The complete genome of Truepera radiovictris DSM 17093.</title>
        <authorList>
            <consortium name="US DOE Joint Genome Institute (JGI-PGF)"/>
            <person name="Lucas S."/>
            <person name="Copeland A."/>
            <person name="Lapidus A."/>
            <person name="Glavina del Rio T."/>
            <person name="Dalin E."/>
            <person name="Tice H."/>
            <person name="Bruce D."/>
            <person name="Goodwin L."/>
            <person name="Pitluck S."/>
            <person name="Kyrpides N."/>
            <person name="Mavromatis K."/>
            <person name="Ovchinnikova G."/>
            <person name="Munk A.C."/>
            <person name="Detter J.C."/>
            <person name="Han C."/>
            <person name="Tapia R."/>
            <person name="Land M."/>
            <person name="Hauser L."/>
            <person name="Markowitz V."/>
            <person name="Cheng J.-F."/>
            <person name="Hugenholtz P."/>
            <person name="Woyke T."/>
            <person name="Wu D."/>
            <person name="Tindall B."/>
            <person name="Pomrenke H.G."/>
            <person name="Brambilla E."/>
            <person name="Klenk H.-P."/>
            <person name="Eisen J.A."/>
        </authorList>
    </citation>
    <scope>NUCLEOTIDE SEQUENCE [LARGE SCALE GENOMIC DNA]</scope>
    <source>
        <strain evidence="6">DSM 17093 / CIP 108686 / LMG 22925 / RQ-24</strain>
    </source>
</reference>
<dbReference type="GO" id="GO:0032259">
    <property type="term" value="P:methylation"/>
    <property type="evidence" value="ECO:0007669"/>
    <property type="project" value="UniProtKB-KW"/>
</dbReference>
<dbReference type="GO" id="GO:0005737">
    <property type="term" value="C:cytoplasm"/>
    <property type="evidence" value="ECO:0007669"/>
    <property type="project" value="UniProtKB-ARBA"/>
</dbReference>
<dbReference type="KEGG" id="tra:Trad_2172"/>
<dbReference type="Gene3D" id="3.30.1330.30">
    <property type="match status" value="1"/>
</dbReference>
<evidence type="ECO:0000256" key="3">
    <source>
        <dbReference type="ARBA" id="ARBA00022679"/>
    </source>
</evidence>
<dbReference type="Pfam" id="PF00588">
    <property type="entry name" value="SpoU_methylase"/>
    <property type="match status" value="1"/>
</dbReference>
<dbReference type="SUPFAM" id="SSF75217">
    <property type="entry name" value="alpha/beta knot"/>
    <property type="match status" value="1"/>
</dbReference>
<dbReference type="PANTHER" id="PTHR43191">
    <property type="entry name" value="RRNA METHYLTRANSFERASE 3"/>
    <property type="match status" value="1"/>
</dbReference>
<dbReference type="AlphaFoldDB" id="D7CRV7"/>
<dbReference type="PANTHER" id="PTHR43191:SF2">
    <property type="entry name" value="RRNA METHYLTRANSFERASE 3, MITOCHONDRIAL"/>
    <property type="match status" value="1"/>
</dbReference>
<accession>D7CRV7</accession>
<evidence type="ECO:0000313" key="6">
    <source>
        <dbReference type="Proteomes" id="UP000000379"/>
    </source>
</evidence>
<dbReference type="InterPro" id="IPR001537">
    <property type="entry name" value="SpoU_MeTrfase"/>
</dbReference>
<dbReference type="InterPro" id="IPR029026">
    <property type="entry name" value="tRNA_m1G_MTases_N"/>
</dbReference>
<dbReference type="SMART" id="SM00967">
    <property type="entry name" value="SpoU_sub_bind"/>
    <property type="match status" value="1"/>
</dbReference>
<protein>
    <submittedName>
        <fullName evidence="5">tRNA/rRNA methyltransferase (SpoU)</fullName>
    </submittedName>
</protein>
<dbReference type="GO" id="GO:0008173">
    <property type="term" value="F:RNA methyltransferase activity"/>
    <property type="evidence" value="ECO:0007669"/>
    <property type="project" value="InterPro"/>
</dbReference>
<dbReference type="InterPro" id="IPR013123">
    <property type="entry name" value="SpoU_subst-bd"/>
</dbReference>
<dbReference type="SUPFAM" id="SSF55315">
    <property type="entry name" value="L30e-like"/>
    <property type="match status" value="1"/>
</dbReference>
<dbReference type="GO" id="GO:0003723">
    <property type="term" value="F:RNA binding"/>
    <property type="evidence" value="ECO:0007669"/>
    <property type="project" value="InterPro"/>
</dbReference>
<reference evidence="5 6" key="2">
    <citation type="journal article" date="2011" name="Stand. Genomic Sci.">
        <title>Complete genome sequence of Truepera radiovictrix type strain (RQ-24).</title>
        <authorList>
            <person name="Ivanova N."/>
            <person name="Rohde C."/>
            <person name="Munk C."/>
            <person name="Nolan M."/>
            <person name="Lucas S."/>
            <person name="Del Rio T.G."/>
            <person name="Tice H."/>
            <person name="Deshpande S."/>
            <person name="Cheng J.F."/>
            <person name="Tapia R."/>
            <person name="Han C."/>
            <person name="Goodwin L."/>
            <person name="Pitluck S."/>
            <person name="Liolios K."/>
            <person name="Mavromatis K."/>
            <person name="Mikhailova N."/>
            <person name="Pati A."/>
            <person name="Chen A."/>
            <person name="Palaniappan K."/>
            <person name="Land M."/>
            <person name="Hauser L."/>
            <person name="Chang Y.J."/>
            <person name="Jeffries C.D."/>
            <person name="Brambilla E."/>
            <person name="Rohde M."/>
            <person name="Goker M."/>
            <person name="Tindall B.J."/>
            <person name="Woyke T."/>
            <person name="Bristow J."/>
            <person name="Eisen J.A."/>
            <person name="Markowitz V."/>
            <person name="Hugenholtz P."/>
            <person name="Kyrpides N.C."/>
            <person name="Klenk H.P."/>
            <person name="Lapidus A."/>
        </authorList>
    </citation>
    <scope>NUCLEOTIDE SEQUENCE [LARGE SCALE GENOMIC DNA]</scope>
    <source>
        <strain evidence="6">DSM 17093 / CIP 108686 / LMG 22925 / RQ-24</strain>
    </source>
</reference>
<dbReference type="InterPro" id="IPR029028">
    <property type="entry name" value="Alpha/beta_knot_MTases"/>
</dbReference>
<dbReference type="STRING" id="649638.Trad_2172"/>
<evidence type="ECO:0000256" key="2">
    <source>
        <dbReference type="ARBA" id="ARBA00022603"/>
    </source>
</evidence>
<keyword evidence="6" id="KW-1185">Reference proteome</keyword>
<evidence type="ECO:0000259" key="4">
    <source>
        <dbReference type="SMART" id="SM00967"/>
    </source>
</evidence>
<dbReference type="eggNOG" id="COG0566">
    <property type="taxonomic scope" value="Bacteria"/>
</dbReference>
<evidence type="ECO:0000256" key="1">
    <source>
        <dbReference type="ARBA" id="ARBA00007228"/>
    </source>
</evidence>
<dbReference type="Proteomes" id="UP000000379">
    <property type="component" value="Chromosome"/>
</dbReference>
<dbReference type="InterPro" id="IPR053888">
    <property type="entry name" value="MRM3-like_sub_bind"/>
</dbReference>
<gene>
    <name evidence="5" type="ordered locus">Trad_2172</name>
</gene>
<dbReference type="EMBL" id="CP002049">
    <property type="protein sequence ID" value="ADI15285.1"/>
    <property type="molecule type" value="Genomic_DNA"/>
</dbReference>
<organism evidence="5 6">
    <name type="scientific">Truepera radiovictrix (strain DSM 17093 / CIP 108686 / LMG 22925 / RQ-24)</name>
    <dbReference type="NCBI Taxonomy" id="649638"/>
    <lineage>
        <taxon>Bacteria</taxon>
        <taxon>Thermotogati</taxon>
        <taxon>Deinococcota</taxon>
        <taxon>Deinococci</taxon>
        <taxon>Trueperales</taxon>
        <taxon>Trueperaceae</taxon>
        <taxon>Truepera</taxon>
    </lineage>
</organism>
<evidence type="ECO:0000313" key="5">
    <source>
        <dbReference type="EMBL" id="ADI15285.1"/>
    </source>
</evidence>
<dbReference type="RefSeq" id="WP_013178649.1">
    <property type="nucleotide sequence ID" value="NC_014221.1"/>
</dbReference>
<dbReference type="CDD" id="cd18104">
    <property type="entry name" value="SpoU-like_RNA-MTase"/>
    <property type="match status" value="1"/>
</dbReference>
<keyword evidence="2 5" id="KW-0489">Methyltransferase</keyword>
<sequence>MSTPLQPQRRRLDSSKNPEVRALAKLKERRARAREGRFLVEGTREVTRALEAGRALERLYVCPERLRDEGRALVARCQAEGAASVTELSPAAFRVLSHREAPDGVIALVRTALTTLRDLQLAADALVLVVDGLEKPGNLGALLRTADGVGAAAVFATGAGTDFENPNVIRSSMGSVFSLPTLRAPAAELLAWLRAQGFRLVAATPHADTLFWDAPYTGRTALLLGTEHDGLSALWLEAADVRVTIPMGGLADSLNVATAGALLLYEALRQRRRRAP</sequence>
<keyword evidence="3" id="KW-0808">Transferase</keyword>
<dbReference type="HOGENOM" id="CLU_021322_3_2_0"/>
<dbReference type="Pfam" id="PF22435">
    <property type="entry name" value="MRM3-like_sub_bind"/>
    <property type="match status" value="1"/>
</dbReference>
<comment type="similarity">
    <text evidence="1">Belongs to the class IV-like SAM-binding methyltransferase superfamily. RNA methyltransferase TrmH family.</text>
</comment>
<dbReference type="InterPro" id="IPR051259">
    <property type="entry name" value="rRNA_Methyltransferase"/>
</dbReference>
<proteinExistence type="inferred from homology"/>
<dbReference type="GO" id="GO:0006396">
    <property type="term" value="P:RNA processing"/>
    <property type="evidence" value="ECO:0007669"/>
    <property type="project" value="InterPro"/>
</dbReference>
<dbReference type="Gene3D" id="3.40.1280.10">
    <property type="match status" value="1"/>
</dbReference>
<feature type="domain" description="RNA 2-O ribose methyltransferase substrate binding" evidence="4">
    <location>
        <begin position="39"/>
        <end position="115"/>
    </location>
</feature>
<dbReference type="InterPro" id="IPR029064">
    <property type="entry name" value="Ribosomal_eL30-like_sf"/>
</dbReference>
<name>D7CRV7_TRURR</name>